<protein>
    <submittedName>
        <fullName evidence="3">Uncharacterized protein</fullName>
    </submittedName>
</protein>
<proteinExistence type="predicted"/>
<organism evidence="3 5">
    <name type="scientific">Parerythrobacter jejuensis</name>
    <dbReference type="NCBI Taxonomy" id="795812"/>
    <lineage>
        <taxon>Bacteria</taxon>
        <taxon>Pseudomonadati</taxon>
        <taxon>Pseudomonadota</taxon>
        <taxon>Alphaproteobacteria</taxon>
        <taxon>Sphingomonadales</taxon>
        <taxon>Erythrobacteraceae</taxon>
        <taxon>Parerythrobacter</taxon>
    </lineage>
</organism>
<name>A0A845AWV2_9SPHN</name>
<evidence type="ECO:0000256" key="1">
    <source>
        <dbReference type="SAM" id="Coils"/>
    </source>
</evidence>
<dbReference type="Proteomes" id="UP000446786">
    <property type="component" value="Unassembled WGS sequence"/>
</dbReference>
<gene>
    <name evidence="3" type="ORF">GRI94_05390</name>
    <name evidence="4" type="ORF">GRI94_19480</name>
</gene>
<feature type="region of interest" description="Disordered" evidence="2">
    <location>
        <begin position="122"/>
        <end position="156"/>
    </location>
</feature>
<feature type="region of interest" description="Disordered" evidence="2">
    <location>
        <begin position="780"/>
        <end position="825"/>
    </location>
</feature>
<sequence>MSKVSKFPRPYLAGEHALATDPPMARSTGGFWRRRVRPFDGRSLSHTALEAEQVGSGGIQRLRGQAVSAGVIKGLSVARLNTGSPDYHRSIQLFEGNGLARSGEDVRVRGRTLNLHDLPVLATAGQLEGTPDPEEDGPIPEGNTDGPSPVEGALPRRNGGKLLELVDGGDSSLPRLAILLAQPITVEIPDQGDDPDCPPDRRDVAHLQPLAMDGVRLALFAWPDDVDTGGRGTGYVLAPSQALRRNHIAERIFDLEARHGRSGMHPWEPYGLPLALVGFTPDWHIDFIDAAAVQRMGGQPRPRNSIGATRANTLMAEARLRQFSEHMAEMADEPPFKIRQSIEFLPPVGAMPGELFDPEARMQSFFPDSFDLTMRPAILEEVGRLVDESASLETLSVNEPDKVELLLPLPGKLYDPALFVTEKVDPAFAAQLRKLHQERAAAIRDRESLRRKLDSLGVASQAKRGAWPASDLQASEIAPDPEMELTLDTQRGFVLKPDGSPAHLEFGEFGKGVPFGAGDNLFFWVRVPEGEMPSELRIKLRTDSAEFAATIFTKQEDEEKEKEKPTFNRDMIGWQRVVLPAAKFGTKEEPFGKDIAIDRLFVESVDGILFLGALGTMSSSDTVTYLSNGLLIGSGDITSDQHVDDFDSAKDPTGPFGTKAFGQLLGSTALHSFKDRWKQPYLVPHLQLVDQSGLSGLAADLEKRLAITNDAIDVGFVRARSDIYRLRQYILGRSEASRLITSPALADVAMRDQSARANADDLAKFMSSIKEVETQFITSAVTDGSGGGGGGSSPTPAPKPSGRDRDERAFKVSSSEKKIGGSSTFLSQPAEEAAANSMVIAMAANISPMMWAGSGIAASQPGPAPAVSSNPPVVMYTGATYTALPYTPPPAETTMTFKRASDYDTAQNYGVAIEKLGYFDSRIKAADIVGQKALPGLVERTVTVAERLKVSEAAKAHEYALAGKIAIRNTLTQLMEDGDIGIAIGDLPVPGYGILPDGVTWPTDPKADKPVLDPVTLEQVLNAGSGGDDIIDVRGLSKSEKDDSHESDYFNAAVAALDDAIALMRLVEGRVDLYQKFLGDCESVLKQVRSDAGRLESNLDKLQLEIDELRHDILVTEALEAEDRKFVEETNARRSALIVQYGDRILFRRPRVASVITPAPIASATDSTIPSPIVECRFEEHELPPELADYVALLHEVPVGWFPKISKAVERLNRRKPAIRALQRSRWRAQALPMMVPAQPAYINPGLARIGATLVTQANRFQGWRAAAAALDLVALDRMDLSSLHQTVRRVTSIADLIDNGRERPVLARLASSKMEELANVAGCLNAAFAETDPAIRMQWAEILSAHDDTVSLVSLAVLPSWEALPIGQRRSLQDLTDWLFLQVDRSDNDAIEAISELVRIALLLAAHAPVDQLIPATLIDPVPVRTGGLIPLKVSPDRIFLKQSGLVRDRLGRPVARFETEAIGPDRVEARIVEDFGIAKMIEPQMTFAFGGGLFRK</sequence>
<evidence type="ECO:0000313" key="3">
    <source>
        <dbReference type="EMBL" id="MXP31258.1"/>
    </source>
</evidence>
<evidence type="ECO:0000313" key="4">
    <source>
        <dbReference type="EMBL" id="MXP34018.1"/>
    </source>
</evidence>
<reference evidence="3 5" key="1">
    <citation type="submission" date="2019-12" db="EMBL/GenBank/DDBJ databases">
        <title>Genomic-based taxomic classification of the family Erythrobacteraceae.</title>
        <authorList>
            <person name="Xu L."/>
        </authorList>
    </citation>
    <scope>NUCLEOTIDE SEQUENCE [LARGE SCALE GENOMIC DNA]</scope>
    <source>
        <strain evidence="3 5">JCM 16677</strain>
    </source>
</reference>
<feature type="compositionally biased region" description="Basic and acidic residues" evidence="2">
    <location>
        <begin position="801"/>
        <end position="819"/>
    </location>
</feature>
<dbReference type="RefSeq" id="WP_160778719.1">
    <property type="nucleotide sequence ID" value="NZ_BAAAZF010000001.1"/>
</dbReference>
<feature type="coiled-coil region" evidence="1">
    <location>
        <begin position="1085"/>
        <end position="1119"/>
    </location>
</feature>
<dbReference type="EMBL" id="WTYE01000001">
    <property type="protein sequence ID" value="MXP31258.1"/>
    <property type="molecule type" value="Genomic_DNA"/>
</dbReference>
<dbReference type="EMBL" id="WTYE01000001">
    <property type="protein sequence ID" value="MXP34018.1"/>
    <property type="molecule type" value="Genomic_DNA"/>
</dbReference>
<keyword evidence="1" id="KW-0175">Coiled coil</keyword>
<keyword evidence="5" id="KW-1185">Reference proteome</keyword>
<evidence type="ECO:0000256" key="2">
    <source>
        <dbReference type="SAM" id="MobiDB-lite"/>
    </source>
</evidence>
<dbReference type="OrthoDB" id="127107at2"/>
<evidence type="ECO:0000313" key="5">
    <source>
        <dbReference type="Proteomes" id="UP000446786"/>
    </source>
</evidence>
<accession>A0A845AWV2</accession>
<comment type="caution">
    <text evidence="3">The sequence shown here is derived from an EMBL/GenBank/DDBJ whole genome shotgun (WGS) entry which is preliminary data.</text>
</comment>